<evidence type="ECO:0000256" key="2">
    <source>
        <dbReference type="ARBA" id="ARBA00022801"/>
    </source>
</evidence>
<protein>
    <submittedName>
        <fullName evidence="4">Choline-sulfatase</fullName>
        <ecNumber evidence="4">3.1.6.6</ecNumber>
    </submittedName>
</protein>
<dbReference type="SUPFAM" id="SSF53649">
    <property type="entry name" value="Alkaline phosphatase-like"/>
    <property type="match status" value="1"/>
</dbReference>
<keyword evidence="1" id="KW-0479">Metal-binding</keyword>
<keyword evidence="2 4" id="KW-0378">Hydrolase</keyword>
<proteinExistence type="predicted"/>
<dbReference type="PANTHER" id="PTHR45953">
    <property type="entry name" value="IDURONATE 2-SULFATASE"/>
    <property type="match status" value="1"/>
</dbReference>
<name>A0A1X7AAF7_9RHOB</name>
<organism evidence="4 5">
    <name type="scientific">Pseudooceanicola marinus</name>
    <dbReference type="NCBI Taxonomy" id="396013"/>
    <lineage>
        <taxon>Bacteria</taxon>
        <taxon>Pseudomonadati</taxon>
        <taxon>Pseudomonadota</taxon>
        <taxon>Alphaproteobacteria</taxon>
        <taxon>Rhodobacterales</taxon>
        <taxon>Paracoccaceae</taxon>
        <taxon>Pseudooceanicola</taxon>
    </lineage>
</organism>
<dbReference type="GO" id="GO:0046872">
    <property type="term" value="F:metal ion binding"/>
    <property type="evidence" value="ECO:0007669"/>
    <property type="project" value="UniProtKB-KW"/>
</dbReference>
<dbReference type="Pfam" id="PF00884">
    <property type="entry name" value="Sulfatase"/>
    <property type="match status" value="1"/>
</dbReference>
<evidence type="ECO:0000256" key="1">
    <source>
        <dbReference type="ARBA" id="ARBA00022723"/>
    </source>
</evidence>
<dbReference type="GO" id="GO:0047753">
    <property type="term" value="F:choline-sulfatase activity"/>
    <property type="evidence" value="ECO:0007669"/>
    <property type="project" value="UniProtKB-EC"/>
</dbReference>
<feature type="domain" description="Sulfatase N-terminal" evidence="3">
    <location>
        <begin position="15"/>
        <end position="380"/>
    </location>
</feature>
<evidence type="ECO:0000259" key="3">
    <source>
        <dbReference type="Pfam" id="PF00884"/>
    </source>
</evidence>
<dbReference type="GO" id="GO:0005737">
    <property type="term" value="C:cytoplasm"/>
    <property type="evidence" value="ECO:0007669"/>
    <property type="project" value="TreeGrafter"/>
</dbReference>
<dbReference type="EC" id="3.1.6.6" evidence="4"/>
<dbReference type="AlphaFoldDB" id="A0A1X7AAF7"/>
<accession>A0A1X7AAF7</accession>
<dbReference type="Gene3D" id="3.40.720.10">
    <property type="entry name" value="Alkaline Phosphatase, subunit A"/>
    <property type="match status" value="1"/>
</dbReference>
<dbReference type="InterPro" id="IPR017850">
    <property type="entry name" value="Alkaline_phosphatase_core_sf"/>
</dbReference>
<dbReference type="InterPro" id="IPR000917">
    <property type="entry name" value="Sulfatase_N"/>
</dbReference>
<evidence type="ECO:0000313" key="5">
    <source>
        <dbReference type="Proteomes" id="UP000193963"/>
    </source>
</evidence>
<keyword evidence="5" id="KW-1185">Reference proteome</keyword>
<dbReference type="Proteomes" id="UP000193963">
    <property type="component" value="Unassembled WGS sequence"/>
</dbReference>
<sequence length="470" mass="52437">MLMSATRAAGRENRPDVLMIAVDDLNTWTGFLGGHSQALSPNMDALARRAVTFRQAYAPVPYCYPTRVATMWGQDPDRSGVFVKEGLGGLRGQPAMDRLFKQAGYATHGAGKIFHGAPPDASAWDSYLRSRKPSRQWRENSTTPICAYTGLTPRPDPAVDWGLVSSLTDMRDYWTASYLDEIHDRTDPDQPLFAALGFHDPHTPFFLPQDYWAPFADMDMETPDIDRVLPAGIPREARAWIENPSNMPFLARALCDAPLSTFGHSYIDLIRRSGILEELVRGYLASVYFVDDMIGRALRSLEASGRAENTIVVLWSDHGYHLGEKLHWSKFTLWEEATRVPMLLHLPPSLDPQGRFAGTAHDTPVSTVDILATLAELCGIDLPAGRDSLSLMRLLEGQAERRPALTTWGAGSHSIRQDRWRYTRYSRGGQELYDLVEDPACERNLAGRPDSRAELRRLEAALADRLGQGA</sequence>
<dbReference type="EMBL" id="FWFN01000012">
    <property type="protein sequence ID" value="SLN74467.1"/>
    <property type="molecule type" value="Genomic_DNA"/>
</dbReference>
<dbReference type="PANTHER" id="PTHR45953:SF1">
    <property type="entry name" value="IDURONATE 2-SULFATASE"/>
    <property type="match status" value="1"/>
</dbReference>
<evidence type="ECO:0000313" key="4">
    <source>
        <dbReference type="EMBL" id="SLN74467.1"/>
    </source>
</evidence>
<gene>
    <name evidence="4" type="primary">betC_3</name>
    <name evidence="4" type="ORF">PSM7751_04157</name>
</gene>
<reference evidence="4 5" key="1">
    <citation type="submission" date="2017-03" db="EMBL/GenBank/DDBJ databases">
        <authorList>
            <person name="Afonso C.L."/>
            <person name="Miller P.J."/>
            <person name="Scott M.A."/>
            <person name="Spackman E."/>
            <person name="Goraichik I."/>
            <person name="Dimitrov K.M."/>
            <person name="Suarez D.L."/>
            <person name="Swayne D.E."/>
        </authorList>
    </citation>
    <scope>NUCLEOTIDE SEQUENCE [LARGE SCALE GENOMIC DNA]</scope>
    <source>
        <strain evidence="4 5">CECT 7751</strain>
    </source>
</reference>